<evidence type="ECO:0000313" key="3">
    <source>
        <dbReference type="Proteomes" id="UP001549099"/>
    </source>
</evidence>
<sequence>MVNRFPGSWDPWESQGDWYRHGRMPWDSTDNWEDRWGPGPGGGPGGGRPPVPGGPVTPRAVDPGAIRGCLYRVTRVRLDRGSSFWFYPTFVGRESVAGYRWRSRSGRWEYFGIDLDRIRSFSCR</sequence>
<gene>
    <name evidence="2" type="ORF">ABID49_002305</name>
</gene>
<evidence type="ECO:0000313" key="2">
    <source>
        <dbReference type="EMBL" id="MET3576387.1"/>
    </source>
</evidence>
<organism evidence="2 3">
    <name type="scientific">Bhargavaea ullalensis</name>
    <dbReference type="NCBI Taxonomy" id="1265685"/>
    <lineage>
        <taxon>Bacteria</taxon>
        <taxon>Bacillati</taxon>
        <taxon>Bacillota</taxon>
        <taxon>Bacilli</taxon>
        <taxon>Bacillales</taxon>
        <taxon>Caryophanaceae</taxon>
        <taxon>Bhargavaea</taxon>
    </lineage>
</organism>
<protein>
    <recommendedName>
        <fullName evidence="4">Transporter</fullName>
    </recommendedName>
</protein>
<accession>A0ABV2GDM3</accession>
<evidence type="ECO:0000256" key="1">
    <source>
        <dbReference type="SAM" id="MobiDB-lite"/>
    </source>
</evidence>
<dbReference type="EMBL" id="JBEPLW010000021">
    <property type="protein sequence ID" value="MET3576387.1"/>
    <property type="molecule type" value="Genomic_DNA"/>
</dbReference>
<comment type="caution">
    <text evidence="2">The sequence shown here is derived from an EMBL/GenBank/DDBJ whole genome shotgun (WGS) entry which is preliminary data.</text>
</comment>
<evidence type="ECO:0008006" key="4">
    <source>
        <dbReference type="Google" id="ProtNLM"/>
    </source>
</evidence>
<feature type="region of interest" description="Disordered" evidence="1">
    <location>
        <begin position="30"/>
        <end position="62"/>
    </location>
</feature>
<reference evidence="2 3" key="1">
    <citation type="submission" date="2024-06" db="EMBL/GenBank/DDBJ databases">
        <title>Genomic Encyclopedia of Type Strains, Phase IV (KMG-IV): sequencing the most valuable type-strain genomes for metagenomic binning, comparative biology and taxonomic classification.</title>
        <authorList>
            <person name="Goeker M."/>
        </authorList>
    </citation>
    <scope>NUCLEOTIDE SEQUENCE [LARGE SCALE GENOMIC DNA]</scope>
    <source>
        <strain evidence="2 3">DSM 26128</strain>
    </source>
</reference>
<dbReference type="Proteomes" id="UP001549099">
    <property type="component" value="Unassembled WGS sequence"/>
</dbReference>
<proteinExistence type="predicted"/>
<name>A0ABV2GDM3_9BACL</name>
<keyword evidence="3" id="KW-1185">Reference proteome</keyword>